<evidence type="ECO:0000313" key="4">
    <source>
        <dbReference type="Proteomes" id="UP000683429"/>
    </source>
</evidence>
<dbReference type="EMBL" id="CP076607">
    <property type="protein sequence ID" value="QWU14855.1"/>
    <property type="molecule type" value="Genomic_DNA"/>
</dbReference>
<reference evidence="3 4" key="1">
    <citation type="submission" date="2021-06" db="EMBL/GenBank/DDBJ databases">
        <title>Whole genome sequence of Paenibacillus sophorae DSM23020 for comparative genomics.</title>
        <authorList>
            <person name="Kim M.-J."/>
            <person name="Lee G."/>
            <person name="Shin J.-H."/>
        </authorList>
    </citation>
    <scope>NUCLEOTIDE SEQUENCE [LARGE SCALE GENOMIC DNA]</scope>
    <source>
        <strain evidence="3 4">DSM 23020</strain>
    </source>
</reference>
<evidence type="ECO:0000256" key="1">
    <source>
        <dbReference type="ARBA" id="ARBA00023125"/>
    </source>
</evidence>
<evidence type="ECO:0000259" key="2">
    <source>
        <dbReference type="Pfam" id="PF07282"/>
    </source>
</evidence>
<keyword evidence="4" id="KW-1185">Reference proteome</keyword>
<sequence>MNVREWTCPECGTGHNRDLNASLNILAEGKRLLQM</sequence>
<evidence type="ECO:0000313" key="3">
    <source>
        <dbReference type="EMBL" id="QWU14855.1"/>
    </source>
</evidence>
<dbReference type="Proteomes" id="UP000683429">
    <property type="component" value="Chromosome"/>
</dbReference>
<accession>A0ABX8HD07</accession>
<dbReference type="RefSeq" id="WP_216700415.1">
    <property type="nucleotide sequence ID" value="NZ_CP076607.1"/>
</dbReference>
<feature type="domain" description="Cas12f1-like TNB" evidence="2">
    <location>
        <begin position="3"/>
        <end position="25"/>
    </location>
</feature>
<gene>
    <name evidence="3" type="ORF">KP014_23510</name>
</gene>
<organism evidence="3 4">
    <name type="scientific">Paenibacillus sophorae</name>
    <dbReference type="NCBI Taxonomy" id="1333845"/>
    <lineage>
        <taxon>Bacteria</taxon>
        <taxon>Bacillati</taxon>
        <taxon>Bacillota</taxon>
        <taxon>Bacilli</taxon>
        <taxon>Bacillales</taxon>
        <taxon>Paenibacillaceae</taxon>
        <taxon>Paenibacillus</taxon>
    </lineage>
</organism>
<name>A0ABX8HD07_9BACL</name>
<keyword evidence="1" id="KW-0238">DNA-binding</keyword>
<proteinExistence type="predicted"/>
<dbReference type="InterPro" id="IPR010095">
    <property type="entry name" value="Cas12f1-like_TNB"/>
</dbReference>
<protein>
    <submittedName>
        <fullName evidence="3">Transposase</fullName>
    </submittedName>
</protein>
<dbReference type="Pfam" id="PF07282">
    <property type="entry name" value="Cas12f1-like_TNB"/>
    <property type="match status" value="1"/>
</dbReference>